<evidence type="ECO:0000313" key="3">
    <source>
        <dbReference type="Proteomes" id="UP000605676"/>
    </source>
</evidence>
<protein>
    <recommendedName>
        <fullName evidence="4">Outer membrane protein beta-barrel domain-containing protein</fullName>
    </recommendedName>
</protein>
<dbReference type="Proteomes" id="UP000605676">
    <property type="component" value="Unassembled WGS sequence"/>
</dbReference>
<evidence type="ECO:0000313" key="2">
    <source>
        <dbReference type="EMBL" id="MBK3517628.1"/>
    </source>
</evidence>
<gene>
    <name evidence="2" type="ORF">JIV24_09825</name>
</gene>
<evidence type="ECO:0000256" key="1">
    <source>
        <dbReference type="SAM" id="SignalP"/>
    </source>
</evidence>
<dbReference type="RefSeq" id="WP_200464858.1">
    <property type="nucleotide sequence ID" value="NZ_JAENRR010000019.1"/>
</dbReference>
<proteinExistence type="predicted"/>
<dbReference type="InterPro" id="IPR011250">
    <property type="entry name" value="OMP/PagP_B-barrel"/>
</dbReference>
<accession>A0ABS1HIX0</accession>
<dbReference type="EMBL" id="JAENRR010000019">
    <property type="protein sequence ID" value="MBK3517628.1"/>
    <property type="molecule type" value="Genomic_DNA"/>
</dbReference>
<name>A0ABS1HIX0_9BACT</name>
<feature type="signal peptide" evidence="1">
    <location>
        <begin position="1"/>
        <end position="21"/>
    </location>
</feature>
<keyword evidence="3" id="KW-1185">Reference proteome</keyword>
<feature type="chain" id="PRO_5046542691" description="Outer membrane protein beta-barrel domain-containing protein" evidence="1">
    <location>
        <begin position="22"/>
        <end position="203"/>
    </location>
</feature>
<evidence type="ECO:0008006" key="4">
    <source>
        <dbReference type="Google" id="ProtNLM"/>
    </source>
</evidence>
<sequence length="203" mass="22449">MKLLKYIFIVALTVVGLEVSAQSKTNAFYGMAMPAGDTKDYVDPTSFRGANIEFERLVRPNIGVGILVGWNTFYEAKDRATYSLDNIEGEANGAITSNQYRYLNAIPIQLTGKYYLGSDDAIIRPFIGLAGGTYYMEQRTDNGLFSTSYKGWTWSVAPKAGILVPLSYNASLALSVDYSTSFKTSDLGQQNWLGINVGFSWDY</sequence>
<organism evidence="2 3">
    <name type="scientific">Carboxylicivirga marina</name>
    <dbReference type="NCBI Taxonomy" id="2800988"/>
    <lineage>
        <taxon>Bacteria</taxon>
        <taxon>Pseudomonadati</taxon>
        <taxon>Bacteroidota</taxon>
        <taxon>Bacteroidia</taxon>
        <taxon>Marinilabiliales</taxon>
        <taxon>Marinilabiliaceae</taxon>
        <taxon>Carboxylicivirga</taxon>
    </lineage>
</organism>
<comment type="caution">
    <text evidence="2">The sequence shown here is derived from an EMBL/GenBank/DDBJ whole genome shotgun (WGS) entry which is preliminary data.</text>
</comment>
<dbReference type="SUPFAM" id="SSF56925">
    <property type="entry name" value="OMPA-like"/>
    <property type="match status" value="1"/>
</dbReference>
<dbReference type="Gene3D" id="2.40.160.20">
    <property type="match status" value="1"/>
</dbReference>
<keyword evidence="1" id="KW-0732">Signal</keyword>
<reference evidence="2 3" key="1">
    <citation type="submission" date="2021-01" db="EMBL/GenBank/DDBJ databases">
        <title>Carboxyliciviraga sp.nov., isolated from coastal sediments.</title>
        <authorList>
            <person name="Lu D."/>
            <person name="Zhang T."/>
        </authorList>
    </citation>
    <scope>NUCLEOTIDE SEQUENCE [LARGE SCALE GENOMIC DNA]</scope>
    <source>
        <strain evidence="2 3">N1Y132</strain>
    </source>
</reference>